<name>A0A9P6EP24_9AGAR</name>
<feature type="domain" description="DUF6535" evidence="2">
    <location>
        <begin position="34"/>
        <end position="159"/>
    </location>
</feature>
<dbReference type="EMBL" id="MU157829">
    <property type="protein sequence ID" value="KAF9533303.1"/>
    <property type="molecule type" value="Genomic_DNA"/>
</dbReference>
<organism evidence="3 4">
    <name type="scientific">Crepidotus variabilis</name>
    <dbReference type="NCBI Taxonomy" id="179855"/>
    <lineage>
        <taxon>Eukaryota</taxon>
        <taxon>Fungi</taxon>
        <taxon>Dikarya</taxon>
        <taxon>Basidiomycota</taxon>
        <taxon>Agaricomycotina</taxon>
        <taxon>Agaricomycetes</taxon>
        <taxon>Agaricomycetidae</taxon>
        <taxon>Agaricales</taxon>
        <taxon>Agaricineae</taxon>
        <taxon>Crepidotaceae</taxon>
        <taxon>Crepidotus</taxon>
    </lineage>
</organism>
<feature type="non-terminal residue" evidence="3">
    <location>
        <position position="164"/>
    </location>
</feature>
<evidence type="ECO:0000313" key="4">
    <source>
        <dbReference type="Proteomes" id="UP000807306"/>
    </source>
</evidence>
<keyword evidence="1" id="KW-0812">Transmembrane</keyword>
<proteinExistence type="predicted"/>
<protein>
    <recommendedName>
        <fullName evidence="2">DUF6535 domain-containing protein</fullName>
    </recommendedName>
</protein>
<reference evidence="3" key="1">
    <citation type="submission" date="2020-11" db="EMBL/GenBank/DDBJ databases">
        <authorList>
            <consortium name="DOE Joint Genome Institute"/>
            <person name="Ahrendt S."/>
            <person name="Riley R."/>
            <person name="Andreopoulos W."/>
            <person name="Labutti K."/>
            <person name="Pangilinan J."/>
            <person name="Ruiz-Duenas F.J."/>
            <person name="Barrasa J.M."/>
            <person name="Sanchez-Garcia M."/>
            <person name="Camarero S."/>
            <person name="Miyauchi S."/>
            <person name="Serrano A."/>
            <person name="Linde D."/>
            <person name="Babiker R."/>
            <person name="Drula E."/>
            <person name="Ayuso-Fernandez I."/>
            <person name="Pacheco R."/>
            <person name="Padilla G."/>
            <person name="Ferreira P."/>
            <person name="Barriuso J."/>
            <person name="Kellner H."/>
            <person name="Castanera R."/>
            <person name="Alfaro M."/>
            <person name="Ramirez L."/>
            <person name="Pisabarro A.G."/>
            <person name="Kuo A."/>
            <person name="Tritt A."/>
            <person name="Lipzen A."/>
            <person name="He G."/>
            <person name="Yan M."/>
            <person name="Ng V."/>
            <person name="Cullen D."/>
            <person name="Martin F."/>
            <person name="Rosso M.-N."/>
            <person name="Henrissat B."/>
            <person name="Hibbett D."/>
            <person name="Martinez A.T."/>
            <person name="Grigoriev I.V."/>
        </authorList>
    </citation>
    <scope>NUCLEOTIDE SEQUENCE</scope>
    <source>
        <strain evidence="3">CBS 506.95</strain>
    </source>
</reference>
<dbReference type="OrthoDB" id="3221808at2759"/>
<evidence type="ECO:0000259" key="2">
    <source>
        <dbReference type="Pfam" id="PF20153"/>
    </source>
</evidence>
<feature type="transmembrane region" description="Helical" evidence="1">
    <location>
        <begin position="56"/>
        <end position="75"/>
    </location>
</feature>
<keyword evidence="1" id="KW-1133">Transmembrane helix</keyword>
<comment type="caution">
    <text evidence="3">The sequence shown here is derived from an EMBL/GenBank/DDBJ whole genome shotgun (WGS) entry which is preliminary data.</text>
</comment>
<keyword evidence="4" id="KW-1185">Reference proteome</keyword>
<gene>
    <name evidence="3" type="ORF">CPB83DRAFT_758194</name>
</gene>
<evidence type="ECO:0000313" key="3">
    <source>
        <dbReference type="EMBL" id="KAF9533303.1"/>
    </source>
</evidence>
<sequence>MSSPEKATPDKSFAEPFPEISGVYFHDLEAPAKWGVVVDHLISKEKERCEIWKDEVTNILIFAGLFSAVVTAFIIESYQSLQDNPSELLLARISANLEFFANKTAGAPAILPASFVLNGPSLPNKLLNALWFMSLILSLASALIGLVALQWLREHLRPSTRNVP</sequence>
<feature type="transmembrane region" description="Helical" evidence="1">
    <location>
        <begin position="129"/>
        <end position="152"/>
    </location>
</feature>
<keyword evidence="1" id="KW-0472">Membrane</keyword>
<dbReference type="AlphaFoldDB" id="A0A9P6EP24"/>
<accession>A0A9P6EP24</accession>
<evidence type="ECO:0000256" key="1">
    <source>
        <dbReference type="SAM" id="Phobius"/>
    </source>
</evidence>
<dbReference type="Pfam" id="PF20153">
    <property type="entry name" value="DUF6535"/>
    <property type="match status" value="1"/>
</dbReference>
<dbReference type="InterPro" id="IPR045338">
    <property type="entry name" value="DUF6535"/>
</dbReference>
<dbReference type="Proteomes" id="UP000807306">
    <property type="component" value="Unassembled WGS sequence"/>
</dbReference>